<keyword evidence="3 4" id="KW-0949">S-adenosyl-L-methionine</keyword>
<feature type="compositionally biased region" description="Gly residues" evidence="5">
    <location>
        <begin position="486"/>
        <end position="496"/>
    </location>
</feature>
<proteinExistence type="inferred from homology"/>
<evidence type="ECO:0000313" key="6">
    <source>
        <dbReference type="EMBL" id="CEM53337.1"/>
    </source>
</evidence>
<dbReference type="PANTHER" id="PTHR46098">
    <property type="entry name" value="TRNA (CYTOSINE(38)-C(5))-METHYLTRANSFERASE"/>
    <property type="match status" value="1"/>
</dbReference>
<dbReference type="PANTHER" id="PTHR46098:SF1">
    <property type="entry name" value="TRNA (CYTOSINE(38)-C(5))-METHYLTRANSFERASE"/>
    <property type="match status" value="1"/>
</dbReference>
<dbReference type="InterPro" id="IPR029063">
    <property type="entry name" value="SAM-dependent_MTases_sf"/>
</dbReference>
<feature type="compositionally biased region" description="Basic and acidic residues" evidence="5">
    <location>
        <begin position="213"/>
        <end position="247"/>
    </location>
</feature>
<feature type="region of interest" description="Disordered" evidence="5">
    <location>
        <begin position="336"/>
        <end position="365"/>
    </location>
</feature>
<evidence type="ECO:0000256" key="1">
    <source>
        <dbReference type="ARBA" id="ARBA00022603"/>
    </source>
</evidence>
<protein>
    <recommendedName>
        <fullName evidence="7">DNA (cytosine-5-)-methyltransferase</fullName>
    </recommendedName>
</protein>
<feature type="region of interest" description="Disordered" evidence="5">
    <location>
        <begin position="649"/>
        <end position="678"/>
    </location>
</feature>
<keyword evidence="2 4" id="KW-0808">Transferase</keyword>
<feature type="region of interest" description="Disordered" evidence="5">
    <location>
        <begin position="213"/>
        <end position="312"/>
    </location>
</feature>
<dbReference type="EMBL" id="CDMZ01005633">
    <property type="protein sequence ID" value="CEM53337.1"/>
    <property type="molecule type" value="Genomic_DNA"/>
</dbReference>
<evidence type="ECO:0008006" key="7">
    <source>
        <dbReference type="Google" id="ProtNLM"/>
    </source>
</evidence>
<keyword evidence="1 4" id="KW-0489">Methyltransferase</keyword>
<dbReference type="SUPFAM" id="SSF53335">
    <property type="entry name" value="S-adenosyl-L-methionine-dependent methyltransferases"/>
    <property type="match status" value="1"/>
</dbReference>
<organism evidence="6">
    <name type="scientific">Chromera velia CCMP2878</name>
    <dbReference type="NCBI Taxonomy" id="1169474"/>
    <lineage>
        <taxon>Eukaryota</taxon>
        <taxon>Sar</taxon>
        <taxon>Alveolata</taxon>
        <taxon>Colpodellida</taxon>
        <taxon>Chromeraceae</taxon>
        <taxon>Chromera</taxon>
    </lineage>
</organism>
<comment type="similarity">
    <text evidence="4">Belongs to the class I-like SAM-binding methyltransferase superfamily. C5-methyltransferase family.</text>
</comment>
<evidence type="ECO:0000256" key="4">
    <source>
        <dbReference type="PROSITE-ProRule" id="PRU01016"/>
    </source>
</evidence>
<dbReference type="GO" id="GO:0032259">
    <property type="term" value="P:methylation"/>
    <property type="evidence" value="ECO:0007669"/>
    <property type="project" value="UniProtKB-KW"/>
</dbReference>
<evidence type="ECO:0000256" key="3">
    <source>
        <dbReference type="ARBA" id="ARBA00022691"/>
    </source>
</evidence>
<dbReference type="PROSITE" id="PS51679">
    <property type="entry name" value="SAM_MT_C5"/>
    <property type="match status" value="1"/>
</dbReference>
<dbReference type="Gene3D" id="3.90.120.10">
    <property type="entry name" value="DNA Methylase, subunit A, domain 2"/>
    <property type="match status" value="1"/>
</dbReference>
<dbReference type="InterPro" id="IPR050750">
    <property type="entry name" value="C5-MTase"/>
</dbReference>
<dbReference type="Gene3D" id="3.40.50.150">
    <property type="entry name" value="Vaccinia Virus protein VP39"/>
    <property type="match status" value="1"/>
</dbReference>
<dbReference type="GO" id="GO:0005634">
    <property type="term" value="C:nucleus"/>
    <property type="evidence" value="ECO:0007669"/>
    <property type="project" value="TreeGrafter"/>
</dbReference>
<feature type="region of interest" description="Disordered" evidence="5">
    <location>
        <begin position="478"/>
        <end position="523"/>
    </location>
</feature>
<dbReference type="AlphaFoldDB" id="A0A0G4I888"/>
<evidence type="ECO:0000256" key="2">
    <source>
        <dbReference type="ARBA" id="ARBA00022679"/>
    </source>
</evidence>
<feature type="compositionally biased region" description="Basic and acidic residues" evidence="5">
    <location>
        <begin position="497"/>
        <end position="523"/>
    </location>
</feature>
<dbReference type="Pfam" id="PF00145">
    <property type="entry name" value="DNA_methylase"/>
    <property type="match status" value="1"/>
</dbReference>
<feature type="active site" evidence="4">
    <location>
        <position position="113"/>
    </location>
</feature>
<name>A0A0G4I888_9ALVE</name>
<gene>
    <name evidence="6" type="ORF">Cvel_1975</name>
</gene>
<dbReference type="VEuPathDB" id="CryptoDB:Cvel_1975"/>
<dbReference type="PhylomeDB" id="A0A0G4I888"/>
<accession>A0A0G4I888</accession>
<dbReference type="GO" id="GO:0008168">
    <property type="term" value="F:methyltransferase activity"/>
    <property type="evidence" value="ECO:0007669"/>
    <property type="project" value="UniProtKB-KW"/>
</dbReference>
<dbReference type="InterPro" id="IPR001525">
    <property type="entry name" value="C5_MeTfrase"/>
</dbReference>
<evidence type="ECO:0000256" key="5">
    <source>
        <dbReference type="SAM" id="MobiDB-lite"/>
    </source>
</evidence>
<dbReference type="PRINTS" id="PR00105">
    <property type="entry name" value="C5METTRFRASE"/>
</dbReference>
<sequence>MNVVLLRVYRRRCNSTQSLLLCSRVFVMSSSTAQTTSGELRVLELFSGIGGMHYAFNYAGIPARFFPVDINDGASRMYENTFGGKVDRRNIATAPLRFFEGQYHDVWTMSPPCQPYTRQRSAKQKEAADTRNEALQRLLTVLRELQEKSLPQLVVVENVRHFWGSESCDDLLKVLQSRQFTINSFMITPRQIGFPNERTRTYILALRTDIPQDRHRDRRESQQNAEAEQKRLSPSDARDDKREHSETDELGNNRTEEEDCLAGDPDMPRQDRTSTEEVEWVRPPLITSVTSLPPTLRGGRRDSKGNGQTDASPPCFLCPSVRSFLDPRIDAHLFANGDTERKPGSSRVAGNCSTEEKLQQSHNSRPCETSSCTCSGAERETADALLLGDEILQKKSSWCVDLVYRSHAICCFPGPREVNREDYSLGSGAVGEELEGKGKKRREPRQSAATKPYSLCFTRSYGKYLDGTGSVWVGRGDLGGAVETQGEGGQTENGEGGTDKEAQGEREGHSERSQGEEKTTDARVSEMKAFRGRLRWFSPTEAARLMGFKMKTGDPDAGNPLWNLDHKDHLCVPSEERQLCGGCAQGDGGRAGSARDAGCVKMQVSGRGGEKCGGESEDVDQSAVKGEAHPSTRWPCLCSRTPFRFSVGSAENSAEGRRAGAGAGETTAKGCLPVSDTHPTSEVRRQMIQQWRLVGNSLNPQVVAFLLHLCHCEKLIPR</sequence>
<feature type="compositionally biased region" description="Basic and acidic residues" evidence="5">
    <location>
        <begin position="266"/>
        <end position="275"/>
    </location>
</feature>
<reference evidence="6" key="1">
    <citation type="submission" date="2014-11" db="EMBL/GenBank/DDBJ databases">
        <authorList>
            <person name="Otto D Thomas"/>
            <person name="Naeem Raeece"/>
        </authorList>
    </citation>
    <scope>NUCLEOTIDE SEQUENCE</scope>
</reference>